<feature type="compositionally biased region" description="Polar residues" evidence="1">
    <location>
        <begin position="104"/>
        <end position="118"/>
    </location>
</feature>
<evidence type="ECO:0000313" key="2">
    <source>
        <dbReference type="EMBL" id="KAK0382956.1"/>
    </source>
</evidence>
<dbReference type="AlphaFoldDB" id="A0AA39G9H1"/>
<feature type="region of interest" description="Disordered" evidence="1">
    <location>
        <begin position="81"/>
        <end position="120"/>
    </location>
</feature>
<organism evidence="2 3">
    <name type="scientific">Sarocladium strictum</name>
    <name type="common">Black bundle disease fungus</name>
    <name type="synonym">Acremonium strictum</name>
    <dbReference type="NCBI Taxonomy" id="5046"/>
    <lineage>
        <taxon>Eukaryota</taxon>
        <taxon>Fungi</taxon>
        <taxon>Dikarya</taxon>
        <taxon>Ascomycota</taxon>
        <taxon>Pezizomycotina</taxon>
        <taxon>Sordariomycetes</taxon>
        <taxon>Hypocreomycetidae</taxon>
        <taxon>Hypocreales</taxon>
        <taxon>Sarocladiaceae</taxon>
        <taxon>Sarocladium</taxon>
    </lineage>
</organism>
<accession>A0AA39G9H1</accession>
<proteinExistence type="predicted"/>
<protein>
    <submittedName>
        <fullName evidence="2">Uncharacterized protein</fullName>
    </submittedName>
</protein>
<dbReference type="EMBL" id="JAPDFR010000009">
    <property type="protein sequence ID" value="KAK0382956.1"/>
    <property type="molecule type" value="Genomic_DNA"/>
</dbReference>
<name>A0AA39G9H1_SARSR</name>
<keyword evidence="3" id="KW-1185">Reference proteome</keyword>
<reference evidence="2" key="1">
    <citation type="submission" date="2022-10" db="EMBL/GenBank/DDBJ databases">
        <title>Determination and structural analysis of whole genome sequence of Sarocladium strictum F4-1.</title>
        <authorList>
            <person name="Hu L."/>
            <person name="Jiang Y."/>
        </authorList>
    </citation>
    <scope>NUCLEOTIDE SEQUENCE</scope>
    <source>
        <strain evidence="2">F4-1</strain>
    </source>
</reference>
<evidence type="ECO:0000256" key="1">
    <source>
        <dbReference type="SAM" id="MobiDB-lite"/>
    </source>
</evidence>
<comment type="caution">
    <text evidence="2">The sequence shown here is derived from an EMBL/GenBank/DDBJ whole genome shotgun (WGS) entry which is preliminary data.</text>
</comment>
<feature type="compositionally biased region" description="Polar residues" evidence="1">
    <location>
        <begin position="86"/>
        <end position="96"/>
    </location>
</feature>
<dbReference type="Proteomes" id="UP001175261">
    <property type="component" value="Unassembled WGS sequence"/>
</dbReference>
<sequence>MSMPTTVDWADIPKIRCLACTKREDHVGTARENRDLLESPLLTRNPVIPSEQDSFTDALRGLWHGSDFCPFHKTKEELAATEDSKISTSACNQMESPKSGKGSVASSQVAPSTKSFPSSAIDAFKPKRGLAASQWANVEDYVPQPKFMPRPRRPVPIVRPPSSHSSKRVKSPESRSANSASEKENDVNIKSPDLQASLKGKWIPPHLRYLNEEQANLVTVGGSAQ</sequence>
<gene>
    <name evidence="2" type="ORF">NLU13_8872</name>
</gene>
<feature type="region of interest" description="Disordered" evidence="1">
    <location>
        <begin position="144"/>
        <end position="195"/>
    </location>
</feature>
<evidence type="ECO:0000313" key="3">
    <source>
        <dbReference type="Proteomes" id="UP001175261"/>
    </source>
</evidence>